<keyword evidence="6 8" id="KW-0472">Membrane</keyword>
<evidence type="ECO:0000256" key="5">
    <source>
        <dbReference type="ARBA" id="ARBA00022989"/>
    </source>
</evidence>
<proteinExistence type="predicted"/>
<comment type="cofactor">
    <cofactor evidence="7">
        <name>Mg(2+)</name>
        <dbReference type="ChEBI" id="CHEBI:18420"/>
    </cofactor>
</comment>
<keyword evidence="5 8" id="KW-1133">Transmembrane helix</keyword>
<feature type="transmembrane region" description="Helical" evidence="8">
    <location>
        <begin position="248"/>
        <end position="265"/>
    </location>
</feature>
<dbReference type="EMBL" id="JAEPLN010000001">
    <property type="protein sequence ID" value="MBO6971866.1"/>
    <property type="molecule type" value="Genomic_DNA"/>
</dbReference>
<dbReference type="Pfam" id="PF00953">
    <property type="entry name" value="Glycos_transf_4"/>
    <property type="match status" value="1"/>
</dbReference>
<evidence type="ECO:0000256" key="3">
    <source>
        <dbReference type="ARBA" id="ARBA00022679"/>
    </source>
</evidence>
<name>A0A9D9FYQ4_PROMR</name>
<evidence type="ECO:0008006" key="11">
    <source>
        <dbReference type="Google" id="ProtNLM"/>
    </source>
</evidence>
<comment type="subcellular location">
    <subcellularLocation>
        <location evidence="1">Cell membrane</location>
        <topology evidence="1">Multi-pass membrane protein</topology>
    </subcellularLocation>
</comment>
<evidence type="ECO:0000256" key="6">
    <source>
        <dbReference type="ARBA" id="ARBA00023136"/>
    </source>
</evidence>
<feature type="transmembrane region" description="Helical" evidence="8">
    <location>
        <begin position="112"/>
        <end position="144"/>
    </location>
</feature>
<sequence>MHKEKKASSGGILFIFIYIIYASYQSFFLPFFSIPISIIGLIDDKFSISKRIRLAAQILTISSFLVFSYINGFGVLAKIVSFQYFILIFILLLVIGTSMINFMNFMDGIDGLVCGCMIVIFSFMNIEIHYLLPIIGTLIGFLFFNWEPSKVFMGDSGSLFLGSYLSTLILAQNNFISILNSLILCSPLFLDALSCILIRIRKKQNILQPHRLHLYQRLVSAGFSHSKVSSIYIFSTFFLGLVYLTSNIILLSLSLFIIILLGLYLNKKYAVSLN</sequence>
<evidence type="ECO:0000313" key="10">
    <source>
        <dbReference type="Proteomes" id="UP000668060"/>
    </source>
</evidence>
<dbReference type="GO" id="GO:0044038">
    <property type="term" value="P:cell wall macromolecule biosynthetic process"/>
    <property type="evidence" value="ECO:0007669"/>
    <property type="project" value="TreeGrafter"/>
</dbReference>
<gene>
    <name evidence="9" type="ORF">JJ842_08070</name>
</gene>
<keyword evidence="2" id="KW-1003">Cell membrane</keyword>
<feature type="transmembrane region" description="Helical" evidence="8">
    <location>
        <begin position="54"/>
        <end position="76"/>
    </location>
</feature>
<feature type="transmembrane region" description="Helical" evidence="8">
    <location>
        <begin position="175"/>
        <end position="198"/>
    </location>
</feature>
<reference evidence="9" key="1">
    <citation type="journal article" date="2021" name="Front. Mar. Sci.">
        <title>Genomes of Diverse Isolates of Prochlorococcus High-Light-Adapted Clade II in the Western Pacific Ocean.</title>
        <authorList>
            <person name="Yan W."/>
            <person name="Feng X."/>
            <person name="Zhang W."/>
            <person name="Nawaz M.Z."/>
            <person name="Luo T."/>
            <person name="Zhang R."/>
            <person name="Jiao N."/>
        </authorList>
    </citation>
    <scope>NUCLEOTIDE SEQUENCE</scope>
    <source>
        <strain evidence="9">CUG1433</strain>
    </source>
</reference>
<dbReference type="GO" id="GO:0016780">
    <property type="term" value="F:phosphotransferase activity, for other substituted phosphate groups"/>
    <property type="evidence" value="ECO:0007669"/>
    <property type="project" value="InterPro"/>
</dbReference>
<accession>A0A9D9FYQ4</accession>
<dbReference type="GO" id="GO:0009103">
    <property type="term" value="P:lipopolysaccharide biosynthetic process"/>
    <property type="evidence" value="ECO:0007669"/>
    <property type="project" value="TreeGrafter"/>
</dbReference>
<evidence type="ECO:0000256" key="1">
    <source>
        <dbReference type="ARBA" id="ARBA00004651"/>
    </source>
</evidence>
<dbReference type="InterPro" id="IPR000715">
    <property type="entry name" value="Glycosyl_transferase_4"/>
</dbReference>
<dbReference type="GO" id="GO:0071555">
    <property type="term" value="P:cell wall organization"/>
    <property type="evidence" value="ECO:0007669"/>
    <property type="project" value="TreeGrafter"/>
</dbReference>
<feature type="binding site" evidence="7">
    <location>
        <position position="104"/>
    </location>
    <ligand>
        <name>Mg(2+)</name>
        <dbReference type="ChEBI" id="CHEBI:18420"/>
    </ligand>
</feature>
<comment type="caution">
    <text evidence="9">The sequence shown here is derived from an EMBL/GenBank/DDBJ whole genome shotgun (WGS) entry which is preliminary data.</text>
</comment>
<keyword evidence="4 8" id="KW-0812">Transmembrane</keyword>
<dbReference type="AlphaFoldDB" id="A0A9D9FYQ4"/>
<dbReference type="PANTHER" id="PTHR22926">
    <property type="entry name" value="PHOSPHO-N-ACETYLMURAMOYL-PENTAPEPTIDE-TRANSFERASE"/>
    <property type="match status" value="1"/>
</dbReference>
<feature type="transmembrane region" description="Helical" evidence="8">
    <location>
        <begin position="218"/>
        <end position="242"/>
    </location>
</feature>
<evidence type="ECO:0000256" key="2">
    <source>
        <dbReference type="ARBA" id="ARBA00022475"/>
    </source>
</evidence>
<evidence type="ECO:0000256" key="7">
    <source>
        <dbReference type="PIRSR" id="PIRSR600715-1"/>
    </source>
</evidence>
<dbReference type="GO" id="GO:0005886">
    <property type="term" value="C:plasma membrane"/>
    <property type="evidence" value="ECO:0007669"/>
    <property type="project" value="UniProtKB-SubCell"/>
</dbReference>
<organism evidence="9 10">
    <name type="scientific">Prochlorococcus marinus CUG1433</name>
    <dbReference type="NCBI Taxonomy" id="2774506"/>
    <lineage>
        <taxon>Bacteria</taxon>
        <taxon>Bacillati</taxon>
        <taxon>Cyanobacteriota</taxon>
        <taxon>Cyanophyceae</taxon>
        <taxon>Synechococcales</taxon>
        <taxon>Prochlorococcaceae</taxon>
        <taxon>Prochlorococcus</taxon>
    </lineage>
</organism>
<feature type="transmembrane region" description="Helical" evidence="8">
    <location>
        <begin position="12"/>
        <end position="42"/>
    </location>
</feature>
<protein>
    <recommendedName>
        <fullName evidence="11">Undecaprenyl-phosphate N-acetylglucosaminyl 1-phosphate transferase</fullName>
    </recommendedName>
</protein>
<keyword evidence="3" id="KW-0808">Transferase</keyword>
<dbReference type="GO" id="GO:0046872">
    <property type="term" value="F:metal ion binding"/>
    <property type="evidence" value="ECO:0007669"/>
    <property type="project" value="UniProtKB-KW"/>
</dbReference>
<keyword evidence="7" id="KW-0460">Magnesium</keyword>
<evidence type="ECO:0000256" key="8">
    <source>
        <dbReference type="SAM" id="Phobius"/>
    </source>
</evidence>
<keyword evidence="7" id="KW-0479">Metal-binding</keyword>
<dbReference type="Proteomes" id="UP000668060">
    <property type="component" value="Unassembled WGS sequence"/>
</dbReference>
<evidence type="ECO:0000256" key="4">
    <source>
        <dbReference type="ARBA" id="ARBA00022692"/>
    </source>
</evidence>
<feature type="binding site" evidence="7">
    <location>
        <position position="155"/>
    </location>
    <ligand>
        <name>Mg(2+)</name>
        <dbReference type="ChEBI" id="CHEBI:18420"/>
    </ligand>
</feature>
<evidence type="ECO:0000313" key="9">
    <source>
        <dbReference type="EMBL" id="MBO6971866.1"/>
    </source>
</evidence>
<dbReference type="PANTHER" id="PTHR22926:SF3">
    <property type="entry name" value="UNDECAPRENYL-PHOSPHATE ALPHA-N-ACETYLGLUCOSAMINYL 1-PHOSPHATE TRANSFERASE"/>
    <property type="match status" value="1"/>
</dbReference>
<feature type="transmembrane region" description="Helical" evidence="8">
    <location>
        <begin position="82"/>
        <end position="100"/>
    </location>
</feature>